<protein>
    <submittedName>
        <fullName evidence="2">Uncharacterized protein</fullName>
    </submittedName>
</protein>
<comment type="caution">
    <text evidence="2">The sequence shown here is derived from an EMBL/GenBank/DDBJ whole genome shotgun (WGS) entry which is preliminary data.</text>
</comment>
<dbReference type="OrthoDB" id="2442570at2759"/>
<evidence type="ECO:0000313" key="2">
    <source>
        <dbReference type="EMBL" id="ORX52829.1"/>
    </source>
</evidence>
<evidence type="ECO:0000313" key="3">
    <source>
        <dbReference type="Proteomes" id="UP000242146"/>
    </source>
</evidence>
<dbReference type="EMBL" id="MCGT01000017">
    <property type="protein sequence ID" value="ORX52829.1"/>
    <property type="molecule type" value="Genomic_DNA"/>
</dbReference>
<organism evidence="2 3">
    <name type="scientific">Hesseltinella vesiculosa</name>
    <dbReference type="NCBI Taxonomy" id="101127"/>
    <lineage>
        <taxon>Eukaryota</taxon>
        <taxon>Fungi</taxon>
        <taxon>Fungi incertae sedis</taxon>
        <taxon>Mucoromycota</taxon>
        <taxon>Mucoromycotina</taxon>
        <taxon>Mucoromycetes</taxon>
        <taxon>Mucorales</taxon>
        <taxon>Cunninghamellaceae</taxon>
        <taxon>Hesseltinella</taxon>
    </lineage>
</organism>
<dbReference type="Proteomes" id="UP000242146">
    <property type="component" value="Unassembled WGS sequence"/>
</dbReference>
<name>A0A1X2GFV8_9FUNG</name>
<proteinExistence type="predicted"/>
<feature type="signal peptide" evidence="1">
    <location>
        <begin position="1"/>
        <end position="20"/>
    </location>
</feature>
<dbReference type="AlphaFoldDB" id="A0A1X2GFV8"/>
<keyword evidence="1" id="KW-0732">Signal</keyword>
<sequence>MLLKTISLASLLLVVPSVFGYQFTVTNQAGKSVQLYNNCNARLCACLANTQSHTICGNNGGTIKVFSTSDCSGNFATVASNGCINNAEWVNSISTGPATGSSTMCGKCVNFFTTSSTCSCP</sequence>
<accession>A0A1X2GFV8</accession>
<gene>
    <name evidence="2" type="ORF">DM01DRAFT_1408152</name>
</gene>
<feature type="chain" id="PRO_5012191413" evidence="1">
    <location>
        <begin position="21"/>
        <end position="121"/>
    </location>
</feature>
<reference evidence="2 3" key="1">
    <citation type="submission" date="2016-07" db="EMBL/GenBank/DDBJ databases">
        <title>Pervasive Adenine N6-methylation of Active Genes in Fungi.</title>
        <authorList>
            <consortium name="DOE Joint Genome Institute"/>
            <person name="Mondo S.J."/>
            <person name="Dannebaum R.O."/>
            <person name="Kuo R.C."/>
            <person name="Labutti K."/>
            <person name="Haridas S."/>
            <person name="Kuo A."/>
            <person name="Salamov A."/>
            <person name="Ahrendt S.R."/>
            <person name="Lipzen A."/>
            <person name="Sullivan W."/>
            <person name="Andreopoulos W.B."/>
            <person name="Clum A."/>
            <person name="Lindquist E."/>
            <person name="Daum C."/>
            <person name="Ramamoorthy G.K."/>
            <person name="Gryganskyi A."/>
            <person name="Culley D."/>
            <person name="Magnuson J.K."/>
            <person name="James T.Y."/>
            <person name="O'Malley M.A."/>
            <person name="Stajich J.E."/>
            <person name="Spatafora J.W."/>
            <person name="Visel A."/>
            <person name="Grigoriev I.V."/>
        </authorList>
    </citation>
    <scope>NUCLEOTIDE SEQUENCE [LARGE SCALE GENOMIC DNA]</scope>
    <source>
        <strain evidence="2 3">NRRL 3301</strain>
    </source>
</reference>
<evidence type="ECO:0000256" key="1">
    <source>
        <dbReference type="SAM" id="SignalP"/>
    </source>
</evidence>
<keyword evidence="3" id="KW-1185">Reference proteome</keyword>